<keyword evidence="1" id="KW-1133">Transmembrane helix</keyword>
<keyword evidence="1" id="KW-0472">Membrane</keyword>
<feature type="transmembrane region" description="Helical" evidence="1">
    <location>
        <begin position="77"/>
        <end position="96"/>
    </location>
</feature>
<keyword evidence="1" id="KW-0812">Transmembrane</keyword>
<gene>
    <name evidence="2" type="ORF">WJU22_04475</name>
</gene>
<evidence type="ECO:0000256" key="1">
    <source>
        <dbReference type="SAM" id="Phobius"/>
    </source>
</evidence>
<protein>
    <submittedName>
        <fullName evidence="2">Uncharacterized protein</fullName>
    </submittedName>
</protein>
<dbReference type="EMBL" id="CP150096">
    <property type="protein sequence ID" value="WZN47427.1"/>
    <property type="molecule type" value="Genomic_DNA"/>
</dbReference>
<keyword evidence="3" id="KW-1185">Reference proteome</keyword>
<reference evidence="2 3" key="1">
    <citation type="submission" date="2024-03" db="EMBL/GenBank/DDBJ databases">
        <title>Chitinophaga caseinilytica sp. nov., a casein hydrolysing bacterium isolated from forest soil.</title>
        <authorList>
            <person name="Lee D.S."/>
            <person name="Han D.M."/>
            <person name="Baek J.H."/>
            <person name="Choi D.G."/>
            <person name="Jeon J.H."/>
            <person name="Jeon C.O."/>
        </authorList>
    </citation>
    <scope>NUCLEOTIDE SEQUENCE [LARGE SCALE GENOMIC DNA]</scope>
    <source>
        <strain evidence="2 3">KACC 19118</strain>
    </source>
</reference>
<feature type="transmembrane region" description="Helical" evidence="1">
    <location>
        <begin position="51"/>
        <end position="71"/>
    </location>
</feature>
<sequence>MVGQQIGRAMGDYSDEFISIGIFVGLLLVSFSREKDEDEYISKIRLESLQLAVLVNYVLLILATVFIYDMAYFNVMIYNMFTILLIFIIRFHFLLYRQKNPWHEKHYQS</sequence>
<name>A0ABZ2Z749_9BACT</name>
<evidence type="ECO:0000313" key="2">
    <source>
        <dbReference type="EMBL" id="WZN47427.1"/>
    </source>
</evidence>
<accession>A0ABZ2Z749</accession>
<evidence type="ECO:0000313" key="3">
    <source>
        <dbReference type="Proteomes" id="UP001449657"/>
    </source>
</evidence>
<dbReference type="RefSeq" id="WP_341842066.1">
    <property type="nucleotide sequence ID" value="NZ_CP149792.1"/>
</dbReference>
<organism evidence="2 3">
    <name type="scientific">Chitinophaga caseinilytica</name>
    <dbReference type="NCBI Taxonomy" id="2267521"/>
    <lineage>
        <taxon>Bacteria</taxon>
        <taxon>Pseudomonadati</taxon>
        <taxon>Bacteroidota</taxon>
        <taxon>Chitinophagia</taxon>
        <taxon>Chitinophagales</taxon>
        <taxon>Chitinophagaceae</taxon>
        <taxon>Chitinophaga</taxon>
    </lineage>
</organism>
<proteinExistence type="predicted"/>
<dbReference type="Proteomes" id="UP001449657">
    <property type="component" value="Chromosome"/>
</dbReference>